<evidence type="ECO:0000256" key="3">
    <source>
        <dbReference type="ARBA" id="ARBA00022737"/>
    </source>
</evidence>
<dbReference type="PROSITE" id="PS00028">
    <property type="entry name" value="ZINC_FINGER_C2H2_1"/>
    <property type="match status" value="1"/>
</dbReference>
<dbReference type="InterPro" id="IPR050331">
    <property type="entry name" value="Zinc_finger"/>
</dbReference>
<name>A0A226F0T6_FOLCA</name>
<keyword evidence="7" id="KW-0539">Nucleus</keyword>
<comment type="caution">
    <text evidence="11">The sequence shown here is derived from an EMBL/GenBank/DDBJ whole genome shotgun (WGS) entry which is preliminary data.</text>
</comment>
<evidence type="ECO:0000256" key="2">
    <source>
        <dbReference type="ARBA" id="ARBA00022723"/>
    </source>
</evidence>
<dbReference type="GO" id="GO:0005634">
    <property type="term" value="C:nucleus"/>
    <property type="evidence" value="ECO:0007669"/>
    <property type="project" value="TreeGrafter"/>
</dbReference>
<evidence type="ECO:0000256" key="1">
    <source>
        <dbReference type="ARBA" id="ARBA00004123"/>
    </source>
</evidence>
<evidence type="ECO:0000256" key="6">
    <source>
        <dbReference type="ARBA" id="ARBA00023125"/>
    </source>
</evidence>
<feature type="region of interest" description="Disordered" evidence="9">
    <location>
        <begin position="20"/>
        <end position="60"/>
    </location>
</feature>
<evidence type="ECO:0000256" key="7">
    <source>
        <dbReference type="ARBA" id="ARBA00023242"/>
    </source>
</evidence>
<evidence type="ECO:0000256" key="4">
    <source>
        <dbReference type="ARBA" id="ARBA00022771"/>
    </source>
</evidence>
<dbReference type="OrthoDB" id="8184392at2759"/>
<comment type="subcellular location">
    <subcellularLocation>
        <location evidence="1">Nucleus</location>
    </subcellularLocation>
</comment>
<keyword evidence="6" id="KW-0238">DNA-binding</keyword>
<reference evidence="11 12" key="1">
    <citation type="submission" date="2015-12" db="EMBL/GenBank/DDBJ databases">
        <title>The genome of Folsomia candida.</title>
        <authorList>
            <person name="Faddeeva A."/>
            <person name="Derks M.F."/>
            <person name="Anvar Y."/>
            <person name="Smit S."/>
            <person name="Van Straalen N."/>
            <person name="Roelofs D."/>
        </authorList>
    </citation>
    <scope>NUCLEOTIDE SEQUENCE [LARGE SCALE GENOMIC DNA]</scope>
    <source>
        <strain evidence="11 12">VU population</strain>
        <tissue evidence="11">Whole body</tissue>
    </source>
</reference>
<protein>
    <submittedName>
        <fullName evidence="11">Zinc finger and BTB domain-containing protein 24</fullName>
    </submittedName>
</protein>
<dbReference type="SUPFAM" id="SSF57667">
    <property type="entry name" value="beta-beta-alpha zinc fingers"/>
    <property type="match status" value="1"/>
</dbReference>
<dbReference type="InterPro" id="IPR013087">
    <property type="entry name" value="Znf_C2H2_type"/>
</dbReference>
<dbReference type="PANTHER" id="PTHR16515">
    <property type="entry name" value="PR DOMAIN ZINC FINGER PROTEIN"/>
    <property type="match status" value="1"/>
</dbReference>
<keyword evidence="2" id="KW-0479">Metal-binding</keyword>
<evidence type="ECO:0000259" key="10">
    <source>
        <dbReference type="PROSITE" id="PS50157"/>
    </source>
</evidence>
<evidence type="ECO:0000313" key="11">
    <source>
        <dbReference type="EMBL" id="OXA63389.1"/>
    </source>
</evidence>
<dbReference type="Proteomes" id="UP000198287">
    <property type="component" value="Unassembled WGS sequence"/>
</dbReference>
<gene>
    <name evidence="11" type="ORF">Fcan01_03096</name>
</gene>
<dbReference type="PANTHER" id="PTHR16515:SF2">
    <property type="entry name" value="PR DOMAIN ZINC FINGER PROTEIN 4"/>
    <property type="match status" value="1"/>
</dbReference>
<evidence type="ECO:0000256" key="5">
    <source>
        <dbReference type="ARBA" id="ARBA00022833"/>
    </source>
</evidence>
<dbReference type="Gene3D" id="3.30.160.60">
    <property type="entry name" value="Classic Zinc Finger"/>
    <property type="match status" value="1"/>
</dbReference>
<keyword evidence="3" id="KW-0677">Repeat</keyword>
<keyword evidence="4 8" id="KW-0863">Zinc-finger</keyword>
<dbReference type="Pfam" id="PF12874">
    <property type="entry name" value="zf-met"/>
    <property type="match status" value="1"/>
</dbReference>
<keyword evidence="12" id="KW-1185">Reference proteome</keyword>
<dbReference type="AlphaFoldDB" id="A0A226F0T6"/>
<feature type="compositionally biased region" description="Acidic residues" evidence="9">
    <location>
        <begin position="36"/>
        <end position="60"/>
    </location>
</feature>
<evidence type="ECO:0000256" key="8">
    <source>
        <dbReference type="PROSITE-ProRule" id="PRU00042"/>
    </source>
</evidence>
<dbReference type="GO" id="GO:0008270">
    <property type="term" value="F:zinc ion binding"/>
    <property type="evidence" value="ECO:0007669"/>
    <property type="project" value="UniProtKB-KW"/>
</dbReference>
<sequence length="411" mass="47504">MTIRPIRHPVQVRMNLLMCVPPHGQPAKKRAKVESESENDDEDSGDDEWSDEDDDEEEETLDEWIVERMKDFHSLKVKRMGANDRVKISVLKNYWAYEKALLSSTEKVMPFTPAKDFVKKSKLTSKDKEMLDDAMKNCKKSGKNAEARKKYKCRYKDDKGKKCGVSNFYTPSMFHKHLDTHLSLKFYRCKICSQTYQQEPGCLSHIKSHQFLDTFSCKLCNITFTRKDNLSQHIDEGHADTDGKLFDVDKEEIVFRPRVQSDLLVKPKGRGQIRQSYFVPVTNPEGEKDGLACSFTHMEDVKDAARGILKGVKKKEKLGTVSTGCGSLKELLALGYTYDPDDAVSFLIFSHGKYSSNKVKLWLRRKLQAHCIHKRDDHKLKFKDKEKYLVRAIKKVYDKLPKSTQKLVDKM</sequence>
<dbReference type="PROSITE" id="PS50157">
    <property type="entry name" value="ZINC_FINGER_C2H2_2"/>
    <property type="match status" value="1"/>
</dbReference>
<organism evidence="11 12">
    <name type="scientific">Folsomia candida</name>
    <name type="common">Springtail</name>
    <dbReference type="NCBI Taxonomy" id="158441"/>
    <lineage>
        <taxon>Eukaryota</taxon>
        <taxon>Metazoa</taxon>
        <taxon>Ecdysozoa</taxon>
        <taxon>Arthropoda</taxon>
        <taxon>Hexapoda</taxon>
        <taxon>Collembola</taxon>
        <taxon>Entomobryomorpha</taxon>
        <taxon>Isotomoidea</taxon>
        <taxon>Isotomidae</taxon>
        <taxon>Proisotominae</taxon>
        <taxon>Folsomia</taxon>
    </lineage>
</organism>
<dbReference type="GO" id="GO:0010468">
    <property type="term" value="P:regulation of gene expression"/>
    <property type="evidence" value="ECO:0007669"/>
    <property type="project" value="TreeGrafter"/>
</dbReference>
<evidence type="ECO:0000256" key="9">
    <source>
        <dbReference type="SAM" id="MobiDB-lite"/>
    </source>
</evidence>
<dbReference type="InterPro" id="IPR036236">
    <property type="entry name" value="Znf_C2H2_sf"/>
</dbReference>
<keyword evidence="5" id="KW-0862">Zinc</keyword>
<accession>A0A226F0T6</accession>
<proteinExistence type="predicted"/>
<evidence type="ECO:0000313" key="12">
    <source>
        <dbReference type="Proteomes" id="UP000198287"/>
    </source>
</evidence>
<dbReference type="EMBL" id="LNIX01000001">
    <property type="protein sequence ID" value="OXA63389.1"/>
    <property type="molecule type" value="Genomic_DNA"/>
</dbReference>
<feature type="domain" description="C2H2-type" evidence="10">
    <location>
        <begin position="215"/>
        <end position="243"/>
    </location>
</feature>
<dbReference type="SMART" id="SM00355">
    <property type="entry name" value="ZnF_C2H2"/>
    <property type="match status" value="2"/>
</dbReference>